<sequence>MFSHGLSIHATISEPIAPWDLPRRSTLTFNCGSQANTSSQMAPPVIPALPNGTHVSTNGEPENQESEQNASYEHVVDLNEMTRRQLDEDIKAYRYDLNFSTEMLKDANLNLSAQDTRVIQFRILDLGHQIRHCQHRIEQIDAQIVQPVPATNGQRTFYYEAAPKRRASGMPTNGTPGPASKRPRISNIATDADETIEVEPADGNSVQRLGYWMCHLCTANKYLSAGQNRVPSAPCKWPLRDVSKMLTHFLDMHTEHDPEERCVELGNALAANRGPFEYWLTRTKHQKVRDSDIMDECINSLQAGGVPESLKKINRAASVFPNAMSMKEKAEDSSTVA</sequence>
<name>A0ABR2UUN7_9PEZI</name>
<evidence type="ECO:0000313" key="2">
    <source>
        <dbReference type="EMBL" id="KAK9418269.1"/>
    </source>
</evidence>
<keyword evidence="3" id="KW-1185">Reference proteome</keyword>
<feature type="region of interest" description="Disordered" evidence="1">
    <location>
        <begin position="35"/>
        <end position="70"/>
    </location>
</feature>
<feature type="compositionally biased region" description="Polar residues" evidence="1">
    <location>
        <begin position="53"/>
        <end position="70"/>
    </location>
</feature>
<accession>A0ABR2UUN7</accession>
<proteinExistence type="predicted"/>
<feature type="region of interest" description="Disordered" evidence="1">
    <location>
        <begin position="164"/>
        <end position="184"/>
    </location>
</feature>
<evidence type="ECO:0000313" key="3">
    <source>
        <dbReference type="Proteomes" id="UP001408356"/>
    </source>
</evidence>
<comment type="caution">
    <text evidence="2">The sequence shown here is derived from an EMBL/GenBank/DDBJ whole genome shotgun (WGS) entry which is preliminary data.</text>
</comment>
<organism evidence="2 3">
    <name type="scientific">Seiridium unicorne</name>
    <dbReference type="NCBI Taxonomy" id="138068"/>
    <lineage>
        <taxon>Eukaryota</taxon>
        <taxon>Fungi</taxon>
        <taxon>Dikarya</taxon>
        <taxon>Ascomycota</taxon>
        <taxon>Pezizomycotina</taxon>
        <taxon>Sordariomycetes</taxon>
        <taxon>Xylariomycetidae</taxon>
        <taxon>Amphisphaeriales</taxon>
        <taxon>Sporocadaceae</taxon>
        <taxon>Seiridium</taxon>
    </lineage>
</organism>
<dbReference type="EMBL" id="JARVKF010000392">
    <property type="protein sequence ID" value="KAK9418269.1"/>
    <property type="molecule type" value="Genomic_DNA"/>
</dbReference>
<evidence type="ECO:0000256" key="1">
    <source>
        <dbReference type="SAM" id="MobiDB-lite"/>
    </source>
</evidence>
<gene>
    <name evidence="2" type="ORF">SUNI508_08230</name>
</gene>
<protein>
    <submittedName>
        <fullName evidence="2">Uncharacterized protein</fullName>
    </submittedName>
</protein>
<dbReference type="Proteomes" id="UP001408356">
    <property type="component" value="Unassembled WGS sequence"/>
</dbReference>
<reference evidence="2 3" key="1">
    <citation type="journal article" date="2024" name="J. Plant Pathol.">
        <title>Sequence and assembly of the genome of Seiridium unicorne, isolate CBS 538.82, causal agent of cypress canker disease.</title>
        <authorList>
            <person name="Scali E."/>
            <person name="Rocca G.D."/>
            <person name="Danti R."/>
            <person name="Garbelotto M."/>
            <person name="Barberini S."/>
            <person name="Baroncelli R."/>
            <person name="Emiliani G."/>
        </authorList>
    </citation>
    <scope>NUCLEOTIDE SEQUENCE [LARGE SCALE GENOMIC DNA]</scope>
    <source>
        <strain evidence="2 3">BM-138-508</strain>
    </source>
</reference>